<proteinExistence type="predicted"/>
<protein>
    <submittedName>
        <fullName evidence="2">Uncharacterized protein</fullName>
    </submittedName>
</protein>
<evidence type="ECO:0000256" key="1">
    <source>
        <dbReference type="SAM" id="MobiDB-lite"/>
    </source>
</evidence>
<evidence type="ECO:0000313" key="2">
    <source>
        <dbReference type="EMBL" id="VVA38232.1"/>
    </source>
</evidence>
<dbReference type="Gramene" id="VVA38232">
    <property type="protein sequence ID" value="VVA38232"/>
    <property type="gene ID" value="Prudul26B024634"/>
</dbReference>
<organism evidence="2 3">
    <name type="scientific">Prunus dulcis</name>
    <name type="common">Almond</name>
    <name type="synonym">Amygdalus dulcis</name>
    <dbReference type="NCBI Taxonomy" id="3755"/>
    <lineage>
        <taxon>Eukaryota</taxon>
        <taxon>Viridiplantae</taxon>
        <taxon>Streptophyta</taxon>
        <taxon>Embryophyta</taxon>
        <taxon>Tracheophyta</taxon>
        <taxon>Spermatophyta</taxon>
        <taxon>Magnoliopsida</taxon>
        <taxon>eudicotyledons</taxon>
        <taxon>Gunneridae</taxon>
        <taxon>Pentapetalae</taxon>
        <taxon>rosids</taxon>
        <taxon>fabids</taxon>
        <taxon>Rosales</taxon>
        <taxon>Rosaceae</taxon>
        <taxon>Amygdaloideae</taxon>
        <taxon>Amygdaleae</taxon>
        <taxon>Prunus</taxon>
    </lineage>
</organism>
<accession>A0A5E4GF40</accession>
<gene>
    <name evidence="2" type="ORF">ALMOND_2B024634</name>
</gene>
<dbReference type="Proteomes" id="UP000327085">
    <property type="component" value="Chromosome 8"/>
</dbReference>
<dbReference type="AlphaFoldDB" id="A0A5E4GF40"/>
<reference evidence="3" key="1">
    <citation type="journal article" date="2020" name="Plant J.">
        <title>Transposons played a major role in the diversification between the closely related almond and peach genomes: results from the almond genome sequence.</title>
        <authorList>
            <person name="Alioto T."/>
            <person name="Alexiou K.G."/>
            <person name="Bardil A."/>
            <person name="Barteri F."/>
            <person name="Castanera R."/>
            <person name="Cruz F."/>
            <person name="Dhingra A."/>
            <person name="Duval H."/>
            <person name="Fernandez I Marti A."/>
            <person name="Frias L."/>
            <person name="Galan B."/>
            <person name="Garcia J.L."/>
            <person name="Howad W."/>
            <person name="Gomez-Garrido J."/>
            <person name="Gut M."/>
            <person name="Julca I."/>
            <person name="Morata J."/>
            <person name="Puigdomenech P."/>
            <person name="Ribeca P."/>
            <person name="Rubio Cabetas M.J."/>
            <person name="Vlasova A."/>
            <person name="Wirthensohn M."/>
            <person name="Garcia-Mas J."/>
            <person name="Gabaldon T."/>
            <person name="Casacuberta J.M."/>
            <person name="Arus P."/>
        </authorList>
    </citation>
    <scope>NUCLEOTIDE SEQUENCE [LARGE SCALE GENOMIC DNA]</scope>
    <source>
        <strain evidence="3">cv. Texas</strain>
    </source>
</reference>
<evidence type="ECO:0000313" key="3">
    <source>
        <dbReference type="Proteomes" id="UP000327085"/>
    </source>
</evidence>
<dbReference type="InParanoid" id="A0A5E4GF40"/>
<name>A0A5E4GF40_PRUDU</name>
<feature type="region of interest" description="Disordered" evidence="1">
    <location>
        <begin position="1"/>
        <end position="24"/>
    </location>
</feature>
<dbReference type="EMBL" id="CABIKO010000619">
    <property type="protein sequence ID" value="VVA38232.1"/>
    <property type="molecule type" value="Genomic_DNA"/>
</dbReference>
<sequence length="114" mass="12733">MEKPTGGSAIRPTLSNPRVGRETDPQQMRELGICDLNIACGDGDGDEGKANPTPIHHITIPSDIEKVKILNTDKSYPETKPQSRVQGSKRPGFDFLYELLHFLLSQHGRKKVRR</sequence>